<proteinExistence type="predicted"/>
<dbReference type="AlphaFoldDB" id="A0A0F9IB29"/>
<reference evidence="1" key="1">
    <citation type="journal article" date="2015" name="Nature">
        <title>Complex archaea that bridge the gap between prokaryotes and eukaryotes.</title>
        <authorList>
            <person name="Spang A."/>
            <person name="Saw J.H."/>
            <person name="Jorgensen S.L."/>
            <person name="Zaremba-Niedzwiedzka K."/>
            <person name="Martijn J."/>
            <person name="Lind A.E."/>
            <person name="van Eijk R."/>
            <person name="Schleper C."/>
            <person name="Guy L."/>
            <person name="Ettema T.J."/>
        </authorList>
    </citation>
    <scope>NUCLEOTIDE SEQUENCE</scope>
</reference>
<comment type="caution">
    <text evidence="1">The sequence shown here is derived from an EMBL/GenBank/DDBJ whole genome shotgun (WGS) entry which is preliminary data.</text>
</comment>
<evidence type="ECO:0000313" key="1">
    <source>
        <dbReference type="EMBL" id="KKL84592.1"/>
    </source>
</evidence>
<gene>
    <name evidence="1" type="ORF">LCGC14_1963190</name>
</gene>
<sequence length="165" mass="18104">MSLWFPKIPMLWLPSMKFAALMKFMPCESCCGAVCAHCSVDSDNYTVVFTGVISGSCAASECDKINSVSLVLNRDDPVAFPCQWEFSYGVWSCRTARIVLTLAAVGADLRIRIEIFEIATHRFEKLIINGVGGSCNFVDESIPFISQIGNDDCDFSFATCILNAS</sequence>
<name>A0A0F9IB29_9ZZZZ</name>
<dbReference type="EMBL" id="LAZR01021659">
    <property type="protein sequence ID" value="KKL84592.1"/>
    <property type="molecule type" value="Genomic_DNA"/>
</dbReference>
<protein>
    <submittedName>
        <fullName evidence="1">Uncharacterized protein</fullName>
    </submittedName>
</protein>
<organism evidence="1">
    <name type="scientific">marine sediment metagenome</name>
    <dbReference type="NCBI Taxonomy" id="412755"/>
    <lineage>
        <taxon>unclassified sequences</taxon>
        <taxon>metagenomes</taxon>
        <taxon>ecological metagenomes</taxon>
    </lineage>
</organism>
<accession>A0A0F9IB29</accession>